<protein>
    <submittedName>
        <fullName evidence="4">AAA-like domain-containing protein</fullName>
    </submittedName>
</protein>
<sequence length="769" mass="83394">MSPAEFEKLGMLYLGRPVDGPTDAPLLYDSRDLVTHAVCVGMTGSGKTGLCLALLEEAAIDGVPAIIIDPKGDLGNLLLTFPDLRPEDFRPWIVEDDARRKGMEPDAWAAKQAQTWKEGLAAWGQDGERIRTLKEKADFAIYTPGSTAGIPVNLVNAFRAPDDIADEEALAERVLTAVASLLGLLGSNADPSKSREGAFLGAILSHAWKAGEDLDLAALIGRIQRPPFQKIGVLDLESFYPEKERYQMVVALNTLLASPGFAAWNAGEPIDIARYLRDDTGRPRHAIFSIAHLDDAQRMFFVSLLLNEIVSWMRRQSGTTSLRALVYMDEIFGYLPPVANPPSKLPMLTLLKQARAFGVGVVLATQNPVDLDYKALSNTGTWFIGRLQTERDKARVIEGLLSSSSQLDKSQLEALLSSLGSRKFLLNNVHDDAPVVFESRWVMSYLRGPLTRDQIRTLMAGRTATKPTPSVTTPPPLPQTNAPSVPPGIRQFYLPSDGTLRPRLVGSARVRFSDTKSGAEETRDLLLASAIPDGLDTAAWTEAVDAEPKDFTTTPPAEALFAELPAAATTPKSYAQWEKDFTRWIADNERCRLLSAAALKLTAKPGESEADFRARASLAQRELRDEKVDALRKKFAPKQAALATRLARAEAAVEKQKEQARNATFSSAISIGSTLLGAFLGRKTISASTINRAGTAARGVGRAMREGADVDAAKESVETVLAEKAQFETDCAAELAALSASLSEPEITALDLKPARCGITVNFFGLGWI</sequence>
<dbReference type="CDD" id="cd01127">
    <property type="entry name" value="TrwB_TraG_TraD_VirD4"/>
    <property type="match status" value="2"/>
</dbReference>
<dbReference type="InterPro" id="IPR027417">
    <property type="entry name" value="P-loop_NTPase"/>
</dbReference>
<evidence type="ECO:0000313" key="4">
    <source>
        <dbReference type="EMBL" id="GAT34576.1"/>
    </source>
</evidence>
<dbReference type="InParanoid" id="A0A146GDK4"/>
<dbReference type="AlphaFoldDB" id="A0A146GDK4"/>
<dbReference type="RefSeq" id="WP_075080192.1">
    <property type="nucleotide sequence ID" value="NZ_BDCO01000002.1"/>
</dbReference>
<evidence type="ECO:0000256" key="1">
    <source>
        <dbReference type="SAM" id="Coils"/>
    </source>
</evidence>
<dbReference type="InterPro" id="IPR002789">
    <property type="entry name" value="HerA_central"/>
</dbReference>
<evidence type="ECO:0000256" key="2">
    <source>
        <dbReference type="SAM" id="MobiDB-lite"/>
    </source>
</evidence>
<keyword evidence="5" id="KW-1185">Reference proteome</keyword>
<dbReference type="PANTHER" id="PTHR30121">
    <property type="entry name" value="UNCHARACTERIZED PROTEIN YJGR-RELATED"/>
    <property type="match status" value="1"/>
</dbReference>
<feature type="coiled-coil region" evidence="1">
    <location>
        <begin position="639"/>
        <end position="666"/>
    </location>
</feature>
<feature type="domain" description="Helicase HerA central" evidence="3">
    <location>
        <begin position="14"/>
        <end position="78"/>
    </location>
</feature>
<dbReference type="PANTHER" id="PTHR30121:SF6">
    <property type="entry name" value="SLR6007 PROTEIN"/>
    <property type="match status" value="1"/>
</dbReference>
<comment type="caution">
    <text evidence="4">The sequence shown here is derived from an EMBL/GenBank/DDBJ whole genome shotgun (WGS) entry which is preliminary data.</text>
</comment>
<gene>
    <name evidence="4" type="ORF">TSACC_23007</name>
</gene>
<evidence type="ECO:0000313" key="5">
    <source>
        <dbReference type="Proteomes" id="UP000076023"/>
    </source>
</evidence>
<dbReference type="InterPro" id="IPR051162">
    <property type="entry name" value="T4SS_component"/>
</dbReference>
<dbReference type="SUPFAM" id="SSF52540">
    <property type="entry name" value="P-loop containing nucleoside triphosphate hydrolases"/>
    <property type="match status" value="1"/>
</dbReference>
<dbReference type="STRING" id="690879.TSACC_23007"/>
<name>A0A146GDK4_TERSA</name>
<reference evidence="5" key="1">
    <citation type="journal article" date="2017" name="Genome Announc.">
        <title>Draft Genome Sequence of Terrimicrobium sacchariphilum NM-5T, a Facultative Anaerobic Soil Bacterium of the Class Spartobacteria.</title>
        <authorList>
            <person name="Qiu Y.L."/>
            <person name="Tourlousse D.M."/>
            <person name="Matsuura N."/>
            <person name="Ohashi A."/>
            <person name="Sekiguchi Y."/>
        </authorList>
    </citation>
    <scope>NUCLEOTIDE SEQUENCE [LARGE SCALE GENOMIC DNA]</scope>
    <source>
        <strain evidence="5">NM-5</strain>
    </source>
</reference>
<dbReference type="Proteomes" id="UP000076023">
    <property type="component" value="Unassembled WGS sequence"/>
</dbReference>
<dbReference type="Gene3D" id="3.40.50.300">
    <property type="entry name" value="P-loop containing nucleotide triphosphate hydrolases"/>
    <property type="match status" value="2"/>
</dbReference>
<dbReference type="EMBL" id="BDCO01000002">
    <property type="protein sequence ID" value="GAT34576.1"/>
    <property type="molecule type" value="Genomic_DNA"/>
</dbReference>
<evidence type="ECO:0000259" key="3">
    <source>
        <dbReference type="Pfam" id="PF01935"/>
    </source>
</evidence>
<dbReference type="Pfam" id="PF01935">
    <property type="entry name" value="DUF87"/>
    <property type="match status" value="1"/>
</dbReference>
<proteinExistence type="predicted"/>
<dbReference type="OrthoDB" id="9758751at2"/>
<organism evidence="4 5">
    <name type="scientific">Terrimicrobium sacchariphilum</name>
    <dbReference type="NCBI Taxonomy" id="690879"/>
    <lineage>
        <taxon>Bacteria</taxon>
        <taxon>Pseudomonadati</taxon>
        <taxon>Verrucomicrobiota</taxon>
        <taxon>Terrimicrobiia</taxon>
        <taxon>Terrimicrobiales</taxon>
        <taxon>Terrimicrobiaceae</taxon>
        <taxon>Terrimicrobium</taxon>
    </lineage>
</organism>
<feature type="region of interest" description="Disordered" evidence="2">
    <location>
        <begin position="464"/>
        <end position="486"/>
    </location>
</feature>
<accession>A0A146GDK4</accession>
<keyword evidence="1" id="KW-0175">Coiled coil</keyword>